<keyword evidence="3" id="KW-0238">DNA-binding</keyword>
<keyword evidence="4" id="KW-0804">Transcription</keyword>
<dbReference type="STRING" id="337451.A0A443PHY0"/>
<reference evidence="10 11" key="1">
    <citation type="journal article" date="2019" name="Nat. Plants">
        <title>Stout camphor tree genome fills gaps in understanding of flowering plant genome evolution.</title>
        <authorList>
            <person name="Chaw S.M."/>
            <person name="Liu Y.C."/>
            <person name="Wu Y.W."/>
            <person name="Wang H.Y."/>
            <person name="Lin C.I."/>
            <person name="Wu C.S."/>
            <person name="Ke H.M."/>
            <person name="Chang L.Y."/>
            <person name="Hsu C.Y."/>
            <person name="Yang H.T."/>
            <person name="Sudianto E."/>
            <person name="Hsu M.H."/>
            <person name="Wu K.P."/>
            <person name="Wang L.N."/>
            <person name="Leebens-Mack J.H."/>
            <person name="Tsai I.J."/>
        </authorList>
    </citation>
    <scope>NUCLEOTIDE SEQUENCE [LARGE SCALE GENOMIC DNA]</scope>
    <source>
        <strain evidence="11">cv. Chaw 1501</strain>
        <tissue evidence="10">Young leaves</tissue>
    </source>
</reference>
<proteinExistence type="predicted"/>
<dbReference type="GO" id="GO:0003677">
    <property type="term" value="F:DNA binding"/>
    <property type="evidence" value="ECO:0007669"/>
    <property type="project" value="UniProtKB-KW"/>
</dbReference>
<dbReference type="EMBL" id="QPKB01000008">
    <property type="protein sequence ID" value="RWR90387.1"/>
    <property type="molecule type" value="Genomic_DNA"/>
</dbReference>
<evidence type="ECO:0000256" key="1">
    <source>
        <dbReference type="ARBA" id="ARBA00004123"/>
    </source>
</evidence>
<evidence type="ECO:0000313" key="11">
    <source>
        <dbReference type="Proteomes" id="UP000283530"/>
    </source>
</evidence>
<dbReference type="Gene3D" id="1.10.10.60">
    <property type="entry name" value="Homeodomain-like"/>
    <property type="match status" value="2"/>
</dbReference>
<dbReference type="InterPro" id="IPR017884">
    <property type="entry name" value="SANT_dom"/>
</dbReference>
<feature type="compositionally biased region" description="Low complexity" evidence="6">
    <location>
        <begin position="212"/>
        <end position="224"/>
    </location>
</feature>
<comment type="subcellular location">
    <subcellularLocation>
        <location evidence="1">Nucleus</location>
    </subcellularLocation>
</comment>
<dbReference type="InterPro" id="IPR001005">
    <property type="entry name" value="SANT/Myb"/>
</dbReference>
<dbReference type="InterPro" id="IPR009057">
    <property type="entry name" value="Homeodomain-like_sf"/>
</dbReference>
<evidence type="ECO:0000256" key="6">
    <source>
        <dbReference type="SAM" id="MobiDB-lite"/>
    </source>
</evidence>
<protein>
    <submittedName>
        <fullName evidence="10">Transcription factor DIVARICATA</fullName>
    </submittedName>
</protein>
<feature type="domain" description="Myb-like" evidence="7">
    <location>
        <begin position="108"/>
        <end position="160"/>
    </location>
</feature>
<feature type="domain" description="HTH myb-type" evidence="9">
    <location>
        <begin position="107"/>
        <end position="164"/>
    </location>
</feature>
<feature type="domain" description="Myb-like" evidence="7">
    <location>
        <begin position="10"/>
        <end position="64"/>
    </location>
</feature>
<feature type="region of interest" description="Disordered" evidence="6">
    <location>
        <begin position="245"/>
        <end position="273"/>
    </location>
</feature>
<evidence type="ECO:0000259" key="9">
    <source>
        <dbReference type="PROSITE" id="PS51294"/>
    </source>
</evidence>
<feature type="domain" description="HTH myb-type" evidence="9">
    <location>
        <begin position="10"/>
        <end position="68"/>
    </location>
</feature>
<feature type="region of interest" description="Disordered" evidence="6">
    <location>
        <begin position="196"/>
        <end position="228"/>
    </location>
</feature>
<dbReference type="OrthoDB" id="118550at2759"/>
<organism evidence="10 11">
    <name type="scientific">Cinnamomum micranthum f. kanehirae</name>
    <dbReference type="NCBI Taxonomy" id="337451"/>
    <lineage>
        <taxon>Eukaryota</taxon>
        <taxon>Viridiplantae</taxon>
        <taxon>Streptophyta</taxon>
        <taxon>Embryophyta</taxon>
        <taxon>Tracheophyta</taxon>
        <taxon>Spermatophyta</taxon>
        <taxon>Magnoliopsida</taxon>
        <taxon>Magnoliidae</taxon>
        <taxon>Laurales</taxon>
        <taxon>Lauraceae</taxon>
        <taxon>Cinnamomum</taxon>
    </lineage>
</organism>
<feature type="region of interest" description="Disordered" evidence="6">
    <location>
        <begin position="91"/>
        <end position="112"/>
    </location>
</feature>
<keyword evidence="2" id="KW-0805">Transcription regulation</keyword>
<dbReference type="NCBIfam" id="TIGR01557">
    <property type="entry name" value="myb_SHAQKYF"/>
    <property type="match status" value="1"/>
</dbReference>
<dbReference type="PROSITE" id="PS50090">
    <property type="entry name" value="MYB_LIKE"/>
    <property type="match status" value="2"/>
</dbReference>
<evidence type="ECO:0000256" key="2">
    <source>
        <dbReference type="ARBA" id="ARBA00023015"/>
    </source>
</evidence>
<evidence type="ECO:0000259" key="8">
    <source>
        <dbReference type="PROSITE" id="PS51293"/>
    </source>
</evidence>
<dbReference type="GO" id="GO:0005634">
    <property type="term" value="C:nucleus"/>
    <property type="evidence" value="ECO:0007669"/>
    <property type="project" value="UniProtKB-SubCell"/>
</dbReference>
<dbReference type="InterPro" id="IPR017930">
    <property type="entry name" value="Myb_dom"/>
</dbReference>
<feature type="domain" description="SANT" evidence="8">
    <location>
        <begin position="116"/>
        <end position="164"/>
    </location>
</feature>
<accession>A0A443PHY0</accession>
<dbReference type="SMART" id="SM00717">
    <property type="entry name" value="SANT"/>
    <property type="match status" value="2"/>
</dbReference>
<sequence length="329" mass="36254">MKQQGQMTTNEKSKGTLWSWEENKAFEVAVAIHAEDRSDRWERIAAAVPGRTIAEIKHHYQSLVEDIRAIEGGIDPLPPYLPRKCAAHTGRYQGISNHGGKGSSRSNQERRKGIAWTEDEHRLFLLGLSKYGKGDWRSISRKFVVSRTPAQVASHAQKYFIRLESNKRRRSSIHDITNVGNEDISAHQESIIDQSNGHIGATGESIKQSRQPPSSTSGGSTNSNKRWRSSIYDITGVGNGEILVPQAPITSQPNGPTGEHSSPPPSSTFEVYGPLTIGQPIGESLVSVTGTPVPAPPDMAYDAYRWDHCSWCPNEHSSNDISNAHITED</sequence>
<keyword evidence="11" id="KW-1185">Reference proteome</keyword>
<evidence type="ECO:0000259" key="7">
    <source>
        <dbReference type="PROSITE" id="PS50090"/>
    </source>
</evidence>
<dbReference type="AlphaFoldDB" id="A0A443PHY0"/>
<comment type="caution">
    <text evidence="10">The sequence shown here is derived from an EMBL/GenBank/DDBJ whole genome shotgun (WGS) entry which is preliminary data.</text>
</comment>
<evidence type="ECO:0000256" key="5">
    <source>
        <dbReference type="ARBA" id="ARBA00023242"/>
    </source>
</evidence>
<dbReference type="FunFam" id="1.10.10.60:FF:000154">
    <property type="entry name" value="Transcription factor SRM1"/>
    <property type="match status" value="1"/>
</dbReference>
<gene>
    <name evidence="10" type="ORF">CKAN_01947900</name>
</gene>
<dbReference type="CDD" id="cd00167">
    <property type="entry name" value="SANT"/>
    <property type="match status" value="2"/>
</dbReference>
<evidence type="ECO:0000256" key="3">
    <source>
        <dbReference type="ARBA" id="ARBA00023125"/>
    </source>
</evidence>
<dbReference type="PROSITE" id="PS51293">
    <property type="entry name" value="SANT"/>
    <property type="match status" value="1"/>
</dbReference>
<dbReference type="SUPFAM" id="SSF46689">
    <property type="entry name" value="Homeodomain-like"/>
    <property type="match status" value="2"/>
</dbReference>
<dbReference type="PANTHER" id="PTHR44042:SF66">
    <property type="entry name" value="MYB FAMILY TRANSCRIPTION FACTOR"/>
    <property type="match status" value="1"/>
</dbReference>
<dbReference type="Proteomes" id="UP000283530">
    <property type="component" value="Unassembled WGS sequence"/>
</dbReference>
<dbReference type="Pfam" id="PF00249">
    <property type="entry name" value="Myb_DNA-binding"/>
    <property type="match status" value="2"/>
</dbReference>
<keyword evidence="5" id="KW-0539">Nucleus</keyword>
<evidence type="ECO:0000313" key="10">
    <source>
        <dbReference type="EMBL" id="RWR90387.1"/>
    </source>
</evidence>
<dbReference type="PROSITE" id="PS51294">
    <property type="entry name" value="HTH_MYB"/>
    <property type="match status" value="2"/>
</dbReference>
<dbReference type="FunFam" id="1.10.10.60:FF:000009">
    <property type="entry name" value="transcription factor MYB1R1"/>
    <property type="match status" value="1"/>
</dbReference>
<dbReference type="InterPro" id="IPR006447">
    <property type="entry name" value="Myb_dom_plants"/>
</dbReference>
<dbReference type="PANTHER" id="PTHR44042">
    <property type="entry name" value="DUPLICATED HOMEODOMAIN-LIKE SUPERFAMILY PROTEIN-RELATED"/>
    <property type="match status" value="1"/>
</dbReference>
<evidence type="ECO:0000256" key="4">
    <source>
        <dbReference type="ARBA" id="ARBA00023163"/>
    </source>
</evidence>
<name>A0A443PHY0_9MAGN</name>